<evidence type="ECO:0000256" key="2">
    <source>
        <dbReference type="SAM" id="MobiDB-lite"/>
    </source>
</evidence>
<feature type="signal peptide" evidence="3">
    <location>
        <begin position="1"/>
        <end position="30"/>
    </location>
</feature>
<dbReference type="CDD" id="cd05468">
    <property type="entry name" value="pVHL"/>
    <property type="match status" value="1"/>
</dbReference>
<dbReference type="SUPFAM" id="SSF49468">
    <property type="entry name" value="VHL"/>
    <property type="match status" value="1"/>
</dbReference>
<evidence type="ECO:0000313" key="5">
    <source>
        <dbReference type="EMBL" id="MEJ8474989.1"/>
    </source>
</evidence>
<dbReference type="InterPro" id="IPR024053">
    <property type="entry name" value="VHL_beta_dom"/>
</dbReference>
<evidence type="ECO:0000256" key="3">
    <source>
        <dbReference type="SAM" id="SignalP"/>
    </source>
</evidence>
<name>A0ABU8TLG5_9HYPH</name>
<evidence type="ECO:0000259" key="4">
    <source>
        <dbReference type="Pfam" id="PF01847"/>
    </source>
</evidence>
<feature type="region of interest" description="Disordered" evidence="2">
    <location>
        <begin position="126"/>
        <end position="160"/>
    </location>
</feature>
<proteinExistence type="inferred from homology"/>
<dbReference type="InterPro" id="IPR036208">
    <property type="entry name" value="VHL_sf"/>
</dbReference>
<reference evidence="5 6" key="1">
    <citation type="submission" date="2024-02" db="EMBL/GenBank/DDBJ databases">
        <title>Roseibium algae sp. nov., isolated from marine alga (Grateloupia sp.), showing potential in myo-inositol conversion.</title>
        <authorList>
            <person name="Wang Y."/>
        </authorList>
    </citation>
    <scope>NUCLEOTIDE SEQUENCE [LARGE SCALE GENOMIC DNA]</scope>
    <source>
        <strain evidence="5 6">H3510</strain>
    </source>
</reference>
<keyword evidence="3" id="KW-0732">Signal</keyword>
<evidence type="ECO:0000313" key="6">
    <source>
        <dbReference type="Proteomes" id="UP001385499"/>
    </source>
</evidence>
<accession>A0ABU8TLG5</accession>
<feature type="region of interest" description="Disordered" evidence="2">
    <location>
        <begin position="187"/>
        <end position="208"/>
    </location>
</feature>
<evidence type="ECO:0000256" key="1">
    <source>
        <dbReference type="ARBA" id="ARBA00010057"/>
    </source>
</evidence>
<dbReference type="Gene3D" id="2.60.40.780">
    <property type="entry name" value="von Hippel-Lindau disease tumour suppressor, beta domain"/>
    <property type="match status" value="1"/>
</dbReference>
<dbReference type="EMBL" id="JBAKIA010000007">
    <property type="protein sequence ID" value="MEJ8474989.1"/>
    <property type="molecule type" value="Genomic_DNA"/>
</dbReference>
<feature type="domain" description="von Hippel-Lindau disease tumour suppressor beta" evidence="4">
    <location>
        <begin position="391"/>
        <end position="448"/>
    </location>
</feature>
<dbReference type="Proteomes" id="UP001385499">
    <property type="component" value="Unassembled WGS sequence"/>
</dbReference>
<dbReference type="Pfam" id="PF01847">
    <property type="entry name" value="VHL"/>
    <property type="match status" value="1"/>
</dbReference>
<keyword evidence="6" id="KW-1185">Reference proteome</keyword>
<sequence length="594" mass="62176">MPLSAVGPSRLFLTGLASAFLLSALHTAMAQTPPETLRINVEPAKPGIRSVTINKKYRPIISRDDEGVVIDTLGSASQLPPCASELAVTLENSRVLYRSADLCSGGTLVVDVTTDGKPGKARVIGGTSGAVSAQSSTALTPATTSRPSTTLPKPTETLSNTQQTITAPNAAGSQDNGLFKPLEQVNIDGTSNNSPDLTGQQGTFGNLNGSQNGVDIARSETRIWSTRTNGVGLGARMDLMHGVPETDDSDFISACRTQSGEATIVFSQTSASTAEGITEPVQITAGDFSATYTAIGGSTNNQYGQSFPQIALPLTDPLWQAMISQSVLTIQIQGAPAYAVSLKGSAKPIRLFAATCALPQQILGQNDLSGAGGASVVADSDVSCGQAGRIQSMDGNRPGQIVFRNTSREAVDVNWIDYNGGERVYARLEPGQILEQQTYVSHAWMVRSMRGQCLGIYAIRSPYREVNITNGAPPVAPQQSFGFPQETRPAGPVPPGSIGGMNAPSFESRSSASMSPNGRIADYLCTAGVDLQVTFATDGSTATVAEMGQGVVTLPRQGGASSFQYAGQGFALKGQLQNATWTRPGLRDVFCAMR</sequence>
<feature type="chain" id="PRO_5045609585" description="von Hippel-Lindau disease tumour suppressor beta domain-containing protein" evidence="3">
    <location>
        <begin position="31"/>
        <end position="594"/>
    </location>
</feature>
<dbReference type="InterPro" id="IPR037140">
    <property type="entry name" value="VHL_beta_dom_sf"/>
</dbReference>
<dbReference type="RefSeq" id="WP_340274825.1">
    <property type="nucleotide sequence ID" value="NZ_JBAKIA010000007.1"/>
</dbReference>
<organism evidence="5 6">
    <name type="scientific">Roseibium algae</name>
    <dbReference type="NCBI Taxonomy" id="3123038"/>
    <lineage>
        <taxon>Bacteria</taxon>
        <taxon>Pseudomonadati</taxon>
        <taxon>Pseudomonadota</taxon>
        <taxon>Alphaproteobacteria</taxon>
        <taxon>Hyphomicrobiales</taxon>
        <taxon>Stappiaceae</taxon>
        <taxon>Roseibium</taxon>
    </lineage>
</organism>
<comment type="caution">
    <text evidence="5">The sequence shown here is derived from an EMBL/GenBank/DDBJ whole genome shotgun (WGS) entry which is preliminary data.</text>
</comment>
<protein>
    <recommendedName>
        <fullName evidence="4">von Hippel-Lindau disease tumour suppressor beta domain-containing protein</fullName>
    </recommendedName>
</protein>
<feature type="compositionally biased region" description="Polar residues" evidence="2">
    <location>
        <begin position="129"/>
        <end position="160"/>
    </location>
</feature>
<dbReference type="InterPro" id="IPR022772">
    <property type="entry name" value="VHL_tumour_suppress_b/a_dom"/>
</dbReference>
<gene>
    <name evidence="5" type="ORF">V6575_12900</name>
</gene>
<comment type="similarity">
    <text evidence="1">Belongs to the VHL family.</text>
</comment>